<dbReference type="GO" id="GO:0008726">
    <property type="term" value="F:alkanesulfonate monooxygenase activity"/>
    <property type="evidence" value="ECO:0007669"/>
    <property type="project" value="TreeGrafter"/>
</dbReference>
<sequence>MSEQQQVEVGWFIPTTGDGEYVGIAPQRPASPQYLTEVAKAAEQAGYEFVLIPTGGDCWDGFVVGSWIAAHTSKLKTLVALRPGLISPVLAARNAATLDQMTGGRTMVNVVTGHYPQDLKACGDPLYDKHDERYERTLEFLQVVKGVWEAGDVKTGGFNFEGKHYLVEGGSCQPAVLQQPHPPVYFGGSSVAGKKTAALTADVYLMWAEPPDWIESQIQEMKGYLQELKEQQGIERTLRYGMRAQLVVRETEEEAWAAAWKILSKADPELVKSKEKLHAKTDAVGQNRQMDLFNQSLEDNYVIAPNMWAGLSAIRGGGAVAFVGTPEQISDRILEFVDIGVTSFILSGYPHLEEAEISGRLLMPVLKQKLAERGLVKQD</sequence>
<keyword evidence="1" id="KW-0285">Flavoprotein</keyword>
<evidence type="ECO:0000256" key="2">
    <source>
        <dbReference type="ARBA" id="ARBA00022643"/>
    </source>
</evidence>
<name>A0A920CYF8_9BACL</name>
<dbReference type="Gene3D" id="3.20.20.30">
    <property type="entry name" value="Luciferase-like domain"/>
    <property type="match status" value="1"/>
</dbReference>
<dbReference type="EMBL" id="BOSE01000007">
    <property type="protein sequence ID" value="GIP17856.1"/>
    <property type="molecule type" value="Genomic_DNA"/>
</dbReference>
<dbReference type="CDD" id="cd01094">
    <property type="entry name" value="Alkanesulfonate_monoxygenase"/>
    <property type="match status" value="1"/>
</dbReference>
<dbReference type="Proteomes" id="UP000683139">
    <property type="component" value="Unassembled WGS sequence"/>
</dbReference>
<dbReference type="Pfam" id="PF00296">
    <property type="entry name" value="Bac_luciferase"/>
    <property type="match status" value="1"/>
</dbReference>
<evidence type="ECO:0000256" key="4">
    <source>
        <dbReference type="ARBA" id="ARBA00023033"/>
    </source>
</evidence>
<keyword evidence="4 6" id="KW-0503">Monooxygenase</keyword>
<protein>
    <submittedName>
        <fullName evidence="6">Alkanesulfonate monooxygenase</fullName>
    </submittedName>
</protein>
<dbReference type="InterPro" id="IPR036661">
    <property type="entry name" value="Luciferase-like_sf"/>
</dbReference>
<evidence type="ECO:0000256" key="1">
    <source>
        <dbReference type="ARBA" id="ARBA00022630"/>
    </source>
</evidence>
<feature type="domain" description="Luciferase-like" evidence="5">
    <location>
        <begin position="8"/>
        <end position="342"/>
    </location>
</feature>
<dbReference type="InterPro" id="IPR050172">
    <property type="entry name" value="SsuD_RutA_monooxygenase"/>
</dbReference>
<evidence type="ECO:0000313" key="7">
    <source>
        <dbReference type="Proteomes" id="UP000683139"/>
    </source>
</evidence>
<dbReference type="PANTHER" id="PTHR42847">
    <property type="entry name" value="ALKANESULFONATE MONOOXYGENASE"/>
    <property type="match status" value="1"/>
</dbReference>
<keyword evidence="2" id="KW-0288">FMN</keyword>
<dbReference type="PANTHER" id="PTHR42847:SF4">
    <property type="entry name" value="ALKANESULFONATE MONOOXYGENASE-RELATED"/>
    <property type="match status" value="1"/>
</dbReference>
<keyword evidence="7" id="KW-1185">Reference proteome</keyword>
<evidence type="ECO:0000313" key="6">
    <source>
        <dbReference type="EMBL" id="GIP17856.1"/>
    </source>
</evidence>
<dbReference type="SUPFAM" id="SSF51679">
    <property type="entry name" value="Bacterial luciferase-like"/>
    <property type="match status" value="1"/>
</dbReference>
<organism evidence="6 7">
    <name type="scientific">Paenibacillus montaniterrae</name>
    <dbReference type="NCBI Taxonomy" id="429341"/>
    <lineage>
        <taxon>Bacteria</taxon>
        <taxon>Bacillati</taxon>
        <taxon>Bacillota</taxon>
        <taxon>Bacilli</taxon>
        <taxon>Bacillales</taxon>
        <taxon>Paenibacillaceae</taxon>
        <taxon>Paenibacillus</taxon>
    </lineage>
</organism>
<keyword evidence="3" id="KW-0560">Oxidoreductase</keyword>
<dbReference type="RefSeq" id="WP_213517654.1">
    <property type="nucleotide sequence ID" value="NZ_BOSE01000007.1"/>
</dbReference>
<dbReference type="AlphaFoldDB" id="A0A920CYF8"/>
<dbReference type="InterPro" id="IPR011251">
    <property type="entry name" value="Luciferase-like_dom"/>
</dbReference>
<evidence type="ECO:0000256" key="3">
    <source>
        <dbReference type="ARBA" id="ARBA00023002"/>
    </source>
</evidence>
<gene>
    <name evidence="6" type="primary">ssuD_2</name>
    <name evidence="6" type="ORF">J40TS1_34980</name>
</gene>
<accession>A0A920CYF8</accession>
<comment type="caution">
    <text evidence="6">The sequence shown here is derived from an EMBL/GenBank/DDBJ whole genome shotgun (WGS) entry which is preliminary data.</text>
</comment>
<proteinExistence type="predicted"/>
<reference evidence="6" key="1">
    <citation type="submission" date="2021-03" db="EMBL/GenBank/DDBJ databases">
        <title>Antimicrobial resistance genes in bacteria isolated from Japanese honey, and their potential for conferring macrolide and lincosamide resistance in the American foulbrood pathogen Paenibacillus larvae.</title>
        <authorList>
            <person name="Okamoto M."/>
            <person name="Kumagai M."/>
            <person name="Kanamori H."/>
            <person name="Takamatsu D."/>
        </authorList>
    </citation>
    <scope>NUCLEOTIDE SEQUENCE</scope>
    <source>
        <strain evidence="6">J40TS1</strain>
    </source>
</reference>
<evidence type="ECO:0000259" key="5">
    <source>
        <dbReference type="Pfam" id="PF00296"/>
    </source>
</evidence>
<dbReference type="GO" id="GO:0046306">
    <property type="term" value="P:alkanesulfonate catabolic process"/>
    <property type="evidence" value="ECO:0007669"/>
    <property type="project" value="TreeGrafter"/>
</dbReference>